<sequence>HEGTITSEHVSKYRKVLCQLINRFLTNLDKVSQDLAKSNQSQCEISFQFIEQCMTSRPEIFVKMPELAKDHATKEINVSPQTDVDIGFAVTSWVISRLLRLLATRGCEKLHSRSIDLIVNLLQGVKVKDIVMFRNLLFEFIYSLQDLVKISDKYYDENTPEDFCAELQRFSIPINSTVRTGDTPTKGIEEQTDIDLTSKLLLLPDEHACEMLQ</sequence>
<comment type="caution">
    <text evidence="2">The sequence shown here is derived from an EMBL/GenBank/DDBJ whole genome shotgun (WGS) entry which is preliminary data.</text>
</comment>
<feature type="non-terminal residue" evidence="2">
    <location>
        <position position="1"/>
    </location>
</feature>
<organism evidence="2 3">
    <name type="scientific">Owenia fusiformis</name>
    <name type="common">Polychaete worm</name>
    <dbReference type="NCBI Taxonomy" id="6347"/>
    <lineage>
        <taxon>Eukaryota</taxon>
        <taxon>Metazoa</taxon>
        <taxon>Spiralia</taxon>
        <taxon>Lophotrochozoa</taxon>
        <taxon>Annelida</taxon>
        <taxon>Polychaeta</taxon>
        <taxon>Sedentaria</taxon>
        <taxon>Canalipalpata</taxon>
        <taxon>Sabellida</taxon>
        <taxon>Oweniida</taxon>
        <taxon>Oweniidae</taxon>
        <taxon>Owenia</taxon>
    </lineage>
</organism>
<evidence type="ECO:0000259" key="1">
    <source>
        <dbReference type="Pfam" id="PF25032"/>
    </source>
</evidence>
<reference evidence="2" key="1">
    <citation type="submission" date="2022-03" db="EMBL/GenBank/DDBJ databases">
        <authorList>
            <person name="Martin C."/>
        </authorList>
    </citation>
    <scope>NUCLEOTIDE SEQUENCE</scope>
</reference>
<dbReference type="EMBL" id="CAIIXF020000010">
    <property type="protein sequence ID" value="CAH1797719.1"/>
    <property type="molecule type" value="Genomic_DNA"/>
</dbReference>
<dbReference type="InterPro" id="IPR056803">
    <property type="entry name" value="ATR-like_N-HEAT"/>
</dbReference>
<evidence type="ECO:0000313" key="3">
    <source>
        <dbReference type="Proteomes" id="UP000749559"/>
    </source>
</evidence>
<feature type="non-terminal residue" evidence="2">
    <location>
        <position position="213"/>
    </location>
</feature>
<dbReference type="Pfam" id="PF25032">
    <property type="entry name" value="N-HEAT_ATR"/>
    <property type="match status" value="1"/>
</dbReference>
<dbReference type="AlphaFoldDB" id="A0A8S4PUB9"/>
<dbReference type="Proteomes" id="UP000749559">
    <property type="component" value="Unassembled WGS sequence"/>
</dbReference>
<keyword evidence="3" id="KW-1185">Reference proteome</keyword>
<evidence type="ECO:0000313" key="2">
    <source>
        <dbReference type="EMBL" id="CAH1797719.1"/>
    </source>
</evidence>
<feature type="domain" description="Serine/threonine-protein kinase ATR-like N-HEAT region" evidence="1">
    <location>
        <begin position="9"/>
        <end position="176"/>
    </location>
</feature>
<gene>
    <name evidence="2" type="ORF">OFUS_LOCUS21954</name>
</gene>
<name>A0A8S4PUB9_OWEFU</name>
<accession>A0A8S4PUB9</accession>
<dbReference type="OrthoDB" id="381190at2759"/>
<protein>
    <recommendedName>
        <fullName evidence="1">Serine/threonine-protein kinase ATR-like N-HEAT region domain-containing protein</fullName>
    </recommendedName>
</protein>
<proteinExistence type="predicted"/>